<dbReference type="InterPro" id="IPR010982">
    <property type="entry name" value="Lambda_DNA-bd_dom_sf"/>
</dbReference>
<dbReference type="GO" id="GO:0003677">
    <property type="term" value="F:DNA binding"/>
    <property type="evidence" value="ECO:0007669"/>
    <property type="project" value="InterPro"/>
</dbReference>
<feature type="transmembrane region" description="Helical" evidence="1">
    <location>
        <begin position="114"/>
        <end position="134"/>
    </location>
</feature>
<dbReference type="SUPFAM" id="SSF47413">
    <property type="entry name" value="lambda repressor-like DNA-binding domains"/>
    <property type="match status" value="1"/>
</dbReference>
<dbReference type="InterPro" id="IPR025194">
    <property type="entry name" value="RodZ-like_C"/>
</dbReference>
<dbReference type="PATRIC" id="fig|1195763.3.peg.2248"/>
<evidence type="ECO:0000313" key="3">
    <source>
        <dbReference type="EMBL" id="KLV05985.1"/>
    </source>
</evidence>
<dbReference type="Gene3D" id="1.10.260.40">
    <property type="entry name" value="lambda repressor-like DNA-binding domains"/>
    <property type="match status" value="1"/>
</dbReference>
<keyword evidence="1" id="KW-0812">Transmembrane</keyword>
<feature type="domain" description="HTH cro/C1-type" evidence="2">
    <location>
        <begin position="21"/>
        <end position="53"/>
    </location>
</feature>
<dbReference type="CDD" id="cd00093">
    <property type="entry name" value="HTH_XRE"/>
    <property type="match status" value="1"/>
</dbReference>
<dbReference type="Pfam" id="PF13464">
    <property type="entry name" value="RodZ_C"/>
    <property type="match status" value="1"/>
</dbReference>
<keyword evidence="1" id="KW-0472">Membrane</keyword>
<name>A0A0J1H2E3_9GAMM</name>
<proteinExistence type="predicted"/>
<dbReference type="RefSeq" id="WP_047878847.1">
    <property type="nucleotide sequence ID" value="NZ_LDOT01000012.1"/>
</dbReference>
<dbReference type="InterPro" id="IPR050400">
    <property type="entry name" value="Bact_Cytoskel_RodZ"/>
</dbReference>
<protein>
    <submittedName>
        <fullName evidence="3">XRE family transcriptional regulator</fullName>
    </submittedName>
</protein>
<dbReference type="STRING" id="1195763.ABT56_10715"/>
<evidence type="ECO:0000313" key="4">
    <source>
        <dbReference type="Proteomes" id="UP000036097"/>
    </source>
</evidence>
<dbReference type="OrthoDB" id="9790252at2"/>
<evidence type="ECO:0000259" key="2">
    <source>
        <dbReference type="PROSITE" id="PS50943"/>
    </source>
</evidence>
<dbReference type="PANTHER" id="PTHR34475:SF1">
    <property type="entry name" value="CYTOSKELETON PROTEIN RODZ"/>
    <property type="match status" value="1"/>
</dbReference>
<keyword evidence="1" id="KW-1133">Transmembrane helix</keyword>
<dbReference type="Proteomes" id="UP000036097">
    <property type="component" value="Unassembled WGS sequence"/>
</dbReference>
<dbReference type="PROSITE" id="PS50943">
    <property type="entry name" value="HTH_CROC1"/>
    <property type="match status" value="1"/>
</dbReference>
<dbReference type="NCBIfam" id="NF008109">
    <property type="entry name" value="PRK10856.1"/>
    <property type="match status" value="1"/>
</dbReference>
<sequence length="326" mass="35738">MNTEQNEERTTEDIMLPGDMLRQAREAQGYSQKDVASRLRLRLSVVNDIEQNNFEQAQLATFTRGYVRSYARFVGIDEAEILARLDQLGQAQPQEQEMQSFSRRTKREAHDNRIMRLTWVLAALFIGLTGVWWWQSLHMSPEAELPATLTTQQPLDESLANSGTNQAAVVTVSPDANPVEEASVVTTVDSPLEAKVMPAGDLNSEPKAEFADSFTDPEPAEPAIVDSADSLAAEQVTEVVPEAPVVVATGLELTFSGDCWIDIRDAKGRRLDSGIKKAGEVLKLDGDAPFKIVLGAPGVVSMSYKGEPVDLSRYPAGKVARLKLPQ</sequence>
<dbReference type="PANTHER" id="PTHR34475">
    <property type="match status" value="1"/>
</dbReference>
<keyword evidence="4" id="KW-1185">Reference proteome</keyword>
<accession>A0A0J1H2E3</accession>
<dbReference type="SMART" id="SM00530">
    <property type="entry name" value="HTH_XRE"/>
    <property type="match status" value="1"/>
</dbReference>
<evidence type="ECO:0000256" key="1">
    <source>
        <dbReference type="SAM" id="Phobius"/>
    </source>
</evidence>
<reference evidence="3 4" key="1">
    <citation type="submission" date="2015-05" db="EMBL/GenBank/DDBJ databases">
        <title>Photobacterium galathea sp. nov.</title>
        <authorList>
            <person name="Machado H."/>
            <person name="Gram L."/>
        </authorList>
    </citation>
    <scope>NUCLEOTIDE SEQUENCE [LARGE SCALE GENOMIC DNA]</scope>
    <source>
        <strain evidence="3 4">CGMCC 1.12159</strain>
    </source>
</reference>
<dbReference type="Pfam" id="PF13413">
    <property type="entry name" value="HTH_25"/>
    <property type="match status" value="1"/>
</dbReference>
<dbReference type="AlphaFoldDB" id="A0A0J1H2E3"/>
<gene>
    <name evidence="3" type="ORF">ABT56_10715</name>
</gene>
<dbReference type="InterPro" id="IPR001387">
    <property type="entry name" value="Cro/C1-type_HTH"/>
</dbReference>
<dbReference type="EMBL" id="LDOT01000012">
    <property type="protein sequence ID" value="KLV05985.1"/>
    <property type="molecule type" value="Genomic_DNA"/>
</dbReference>
<comment type="caution">
    <text evidence="3">The sequence shown here is derived from an EMBL/GenBank/DDBJ whole genome shotgun (WGS) entry which is preliminary data.</text>
</comment>
<organism evidence="3 4">
    <name type="scientific">Photobacterium aquae</name>
    <dbReference type="NCBI Taxonomy" id="1195763"/>
    <lineage>
        <taxon>Bacteria</taxon>
        <taxon>Pseudomonadati</taxon>
        <taxon>Pseudomonadota</taxon>
        <taxon>Gammaproteobacteria</taxon>
        <taxon>Vibrionales</taxon>
        <taxon>Vibrionaceae</taxon>
        <taxon>Photobacterium</taxon>
    </lineage>
</organism>